<evidence type="ECO:0000313" key="5">
    <source>
        <dbReference type="EMBL" id="MBB5081259.1"/>
    </source>
</evidence>
<evidence type="ECO:0000256" key="4">
    <source>
        <dbReference type="SAM" id="Phobius"/>
    </source>
</evidence>
<feature type="repeat" description="TPR" evidence="3">
    <location>
        <begin position="174"/>
        <end position="207"/>
    </location>
</feature>
<evidence type="ECO:0000256" key="1">
    <source>
        <dbReference type="ARBA" id="ARBA00022737"/>
    </source>
</evidence>
<reference evidence="5 6" key="1">
    <citation type="submission" date="2020-08" db="EMBL/GenBank/DDBJ databases">
        <title>Genomic Encyclopedia of Type Strains, Phase IV (KMG-IV): sequencing the most valuable type-strain genomes for metagenomic binning, comparative biology and taxonomic classification.</title>
        <authorList>
            <person name="Goeker M."/>
        </authorList>
    </citation>
    <scope>NUCLEOTIDE SEQUENCE [LARGE SCALE GENOMIC DNA]</scope>
    <source>
        <strain evidence="5 6">DSM 45385</strain>
    </source>
</reference>
<dbReference type="RefSeq" id="WP_184968471.1">
    <property type="nucleotide sequence ID" value="NZ_JACHIN010000010.1"/>
</dbReference>
<dbReference type="AlphaFoldDB" id="A0A7W8A927"/>
<feature type="transmembrane region" description="Helical" evidence="4">
    <location>
        <begin position="295"/>
        <end position="314"/>
    </location>
</feature>
<evidence type="ECO:0000313" key="6">
    <source>
        <dbReference type="Proteomes" id="UP000568380"/>
    </source>
</evidence>
<evidence type="ECO:0000256" key="3">
    <source>
        <dbReference type="PROSITE-ProRule" id="PRU00339"/>
    </source>
</evidence>
<keyword evidence="4" id="KW-0812">Transmembrane</keyword>
<gene>
    <name evidence="5" type="ORF">HNR40_006754</name>
</gene>
<dbReference type="SUPFAM" id="SSF48452">
    <property type="entry name" value="TPR-like"/>
    <property type="match status" value="1"/>
</dbReference>
<evidence type="ECO:0000256" key="2">
    <source>
        <dbReference type="ARBA" id="ARBA00022803"/>
    </source>
</evidence>
<keyword evidence="4" id="KW-1133">Transmembrane helix</keyword>
<feature type="repeat" description="TPR" evidence="3">
    <location>
        <begin position="106"/>
        <end position="139"/>
    </location>
</feature>
<dbReference type="Proteomes" id="UP000568380">
    <property type="component" value="Unassembled WGS sequence"/>
</dbReference>
<keyword evidence="1" id="KW-0677">Repeat</keyword>
<sequence>MVTAEDGIRRARALLDLRRAPEAARELHGVLARDPGNSHAHAYLALALSYQDRWVEASDAAGEAIKLAPDTWFPHYIAGQVHYRARRLHEALPPIQVALALNPEWAPLWELLARVRLSAGQYDEAVAAARQALALDPEDADPATLLALALTGLGQVPDAHAAAARALALDPENANAHLALGRLELAHGDPARAADAFREVLRLAPGFDDARDLLVLALKRRNPLHRALTRVRERYRGGWRLLLLLPAVPPIILVFVVIALLHWAAWLAEAWATLRLHLGARTRLLLSAAEARTAALSWALAVVGLATLVTGIALGHEPLGTAGFAVMALVTPLQEAAHTSARRGRTILYGWTALLATTVVTSAALPSGQTLGLPAAYAALGTIWIAGAVRRLVRRTVARPGG</sequence>
<organism evidence="5 6">
    <name type="scientific">Nonomuraea endophytica</name>
    <dbReference type="NCBI Taxonomy" id="714136"/>
    <lineage>
        <taxon>Bacteria</taxon>
        <taxon>Bacillati</taxon>
        <taxon>Actinomycetota</taxon>
        <taxon>Actinomycetes</taxon>
        <taxon>Streptosporangiales</taxon>
        <taxon>Streptosporangiaceae</taxon>
        <taxon>Nonomuraea</taxon>
    </lineage>
</organism>
<proteinExistence type="predicted"/>
<dbReference type="Pfam" id="PF07719">
    <property type="entry name" value="TPR_2"/>
    <property type="match status" value="1"/>
</dbReference>
<dbReference type="PROSITE" id="PS50005">
    <property type="entry name" value="TPR"/>
    <property type="match status" value="2"/>
</dbReference>
<dbReference type="EMBL" id="JACHIN010000010">
    <property type="protein sequence ID" value="MBB5081259.1"/>
    <property type="molecule type" value="Genomic_DNA"/>
</dbReference>
<dbReference type="InterPro" id="IPR019734">
    <property type="entry name" value="TPR_rpt"/>
</dbReference>
<feature type="transmembrane region" description="Helical" evidence="4">
    <location>
        <begin position="371"/>
        <end position="389"/>
    </location>
</feature>
<protein>
    <submittedName>
        <fullName evidence="5">Tetratricopeptide (TPR) repeat protein</fullName>
    </submittedName>
</protein>
<feature type="transmembrane region" description="Helical" evidence="4">
    <location>
        <begin position="347"/>
        <end position="365"/>
    </location>
</feature>
<dbReference type="GO" id="GO:0006493">
    <property type="term" value="P:protein O-linked glycosylation"/>
    <property type="evidence" value="ECO:0007669"/>
    <property type="project" value="InterPro"/>
</dbReference>
<dbReference type="GO" id="GO:0097363">
    <property type="term" value="F:protein O-acetylglucosaminyltransferase activity"/>
    <property type="evidence" value="ECO:0007669"/>
    <property type="project" value="TreeGrafter"/>
</dbReference>
<keyword evidence="2 3" id="KW-0802">TPR repeat</keyword>
<dbReference type="PANTHER" id="PTHR44366:SF1">
    <property type="entry name" value="UDP-N-ACETYLGLUCOSAMINE--PEPTIDE N-ACETYLGLUCOSAMINYLTRANSFERASE 110 KDA SUBUNIT"/>
    <property type="match status" value="1"/>
</dbReference>
<dbReference type="SMART" id="SM00028">
    <property type="entry name" value="TPR"/>
    <property type="match status" value="5"/>
</dbReference>
<accession>A0A7W8A927</accession>
<name>A0A7W8A927_9ACTN</name>
<keyword evidence="4" id="KW-0472">Membrane</keyword>
<feature type="transmembrane region" description="Helical" evidence="4">
    <location>
        <begin position="241"/>
        <end position="266"/>
    </location>
</feature>
<dbReference type="PANTHER" id="PTHR44366">
    <property type="entry name" value="UDP-N-ACETYLGLUCOSAMINE--PEPTIDE N-ACETYLGLUCOSAMINYLTRANSFERASE 110 KDA SUBUNIT"/>
    <property type="match status" value="1"/>
</dbReference>
<dbReference type="InterPro" id="IPR013105">
    <property type="entry name" value="TPR_2"/>
</dbReference>
<dbReference type="Pfam" id="PF13432">
    <property type="entry name" value="TPR_16"/>
    <property type="match status" value="2"/>
</dbReference>
<comment type="caution">
    <text evidence="5">The sequence shown here is derived from an EMBL/GenBank/DDBJ whole genome shotgun (WGS) entry which is preliminary data.</text>
</comment>
<keyword evidence="6" id="KW-1185">Reference proteome</keyword>
<dbReference type="InterPro" id="IPR011990">
    <property type="entry name" value="TPR-like_helical_dom_sf"/>
</dbReference>
<dbReference type="Gene3D" id="1.25.40.10">
    <property type="entry name" value="Tetratricopeptide repeat domain"/>
    <property type="match status" value="1"/>
</dbReference>
<dbReference type="InterPro" id="IPR037919">
    <property type="entry name" value="OGT"/>
</dbReference>